<proteinExistence type="predicted"/>
<keyword evidence="2" id="KW-1185">Reference proteome</keyword>
<name>A0A6D2I6V6_9BRAS</name>
<accession>A0A6D2I6V6</accession>
<gene>
    <name evidence="1" type="ORF">MERR_LOCUS11263</name>
</gene>
<organism evidence="1 2">
    <name type="scientific">Microthlaspi erraticum</name>
    <dbReference type="NCBI Taxonomy" id="1685480"/>
    <lineage>
        <taxon>Eukaryota</taxon>
        <taxon>Viridiplantae</taxon>
        <taxon>Streptophyta</taxon>
        <taxon>Embryophyta</taxon>
        <taxon>Tracheophyta</taxon>
        <taxon>Spermatophyta</taxon>
        <taxon>Magnoliopsida</taxon>
        <taxon>eudicotyledons</taxon>
        <taxon>Gunneridae</taxon>
        <taxon>Pentapetalae</taxon>
        <taxon>rosids</taxon>
        <taxon>malvids</taxon>
        <taxon>Brassicales</taxon>
        <taxon>Brassicaceae</taxon>
        <taxon>Coluteocarpeae</taxon>
        <taxon>Microthlaspi</taxon>
    </lineage>
</organism>
<dbReference type="Proteomes" id="UP000467841">
    <property type="component" value="Unassembled WGS sequence"/>
</dbReference>
<dbReference type="OrthoDB" id="6431331at2759"/>
<dbReference type="AlphaFoldDB" id="A0A6D2I6V6"/>
<sequence>MQKFDNLNKQMEWRRRSNLNRKEFIDSSTTQSFDNLRRYPELNIASPSPPLLPPTLSGVKKQLGISPALPLWVLHIPMIREVLLGFAFGFGKLVSLRFLKGDGFIRNRSS</sequence>
<dbReference type="EMBL" id="CACVBM020000854">
    <property type="protein sequence ID" value="CAA7024028.1"/>
    <property type="molecule type" value="Genomic_DNA"/>
</dbReference>
<reference evidence="1" key="1">
    <citation type="submission" date="2020-01" db="EMBL/GenBank/DDBJ databases">
        <authorList>
            <person name="Mishra B."/>
        </authorList>
    </citation>
    <scope>NUCLEOTIDE SEQUENCE [LARGE SCALE GENOMIC DNA]</scope>
</reference>
<evidence type="ECO:0000313" key="2">
    <source>
        <dbReference type="Proteomes" id="UP000467841"/>
    </source>
</evidence>
<comment type="caution">
    <text evidence="1">The sequence shown here is derived from an EMBL/GenBank/DDBJ whole genome shotgun (WGS) entry which is preliminary data.</text>
</comment>
<evidence type="ECO:0000313" key="1">
    <source>
        <dbReference type="EMBL" id="CAA7024028.1"/>
    </source>
</evidence>
<protein>
    <submittedName>
        <fullName evidence="1">Uncharacterized protein</fullName>
    </submittedName>
</protein>